<dbReference type="InterPro" id="IPR028994">
    <property type="entry name" value="Integrin_alpha_N"/>
</dbReference>
<dbReference type="InterPro" id="IPR011044">
    <property type="entry name" value="Quino_amine_DH_bsu"/>
</dbReference>
<evidence type="ECO:0000313" key="3">
    <source>
        <dbReference type="Proteomes" id="UP001236500"/>
    </source>
</evidence>
<feature type="compositionally biased region" description="Acidic residues" evidence="1">
    <location>
        <begin position="826"/>
        <end position="853"/>
    </location>
</feature>
<evidence type="ECO:0000256" key="1">
    <source>
        <dbReference type="SAM" id="MobiDB-lite"/>
    </source>
</evidence>
<feature type="compositionally biased region" description="Acidic residues" evidence="1">
    <location>
        <begin position="798"/>
        <end position="818"/>
    </location>
</feature>
<dbReference type="NCBIfam" id="TIGR03501">
    <property type="entry name" value="GlyGly_CTERM"/>
    <property type="match status" value="1"/>
</dbReference>
<protein>
    <submittedName>
        <fullName evidence="2">GlyGly-CTERM sorting domain-containing protein</fullName>
    </submittedName>
</protein>
<feature type="region of interest" description="Disordered" evidence="1">
    <location>
        <begin position="798"/>
        <end position="911"/>
    </location>
</feature>
<dbReference type="Gene3D" id="2.130.10.130">
    <property type="entry name" value="Integrin alpha, N-terminal"/>
    <property type="match status" value="1"/>
</dbReference>
<dbReference type="SUPFAM" id="SSF69318">
    <property type="entry name" value="Integrin alpha N-terminal domain"/>
    <property type="match status" value="1"/>
</dbReference>
<dbReference type="SUPFAM" id="SSF103647">
    <property type="entry name" value="TSP type-3 repeat"/>
    <property type="match status" value="1"/>
</dbReference>
<reference evidence="2 3" key="1">
    <citation type="submission" date="2023-02" db="EMBL/GenBank/DDBJ databases">
        <title>Description and genomic characterization of Microbulbifer bruguierae sp. nov., isolated from the sediment of mangrove plant Bruguiera sexangula.</title>
        <authorList>
            <person name="Long M."/>
        </authorList>
    </citation>
    <scope>NUCLEOTIDE SEQUENCE [LARGE SCALE GENOMIC DNA]</scope>
    <source>
        <strain evidence="2 3">H12</strain>
    </source>
</reference>
<dbReference type="EMBL" id="CP118605">
    <property type="protein sequence ID" value="WGL15349.1"/>
    <property type="molecule type" value="Genomic_DNA"/>
</dbReference>
<dbReference type="InterPro" id="IPR020008">
    <property type="entry name" value="GlyGly_CTERM"/>
</dbReference>
<dbReference type="Gene3D" id="4.10.1080.10">
    <property type="entry name" value="TSP type-3 repeat"/>
    <property type="match status" value="1"/>
</dbReference>
<accession>A0ABY8NA91</accession>
<dbReference type="Proteomes" id="UP001236500">
    <property type="component" value="Chromosome"/>
</dbReference>
<proteinExistence type="predicted"/>
<keyword evidence="3" id="KW-1185">Reference proteome</keyword>
<name>A0ABY8NA91_9GAMM</name>
<feature type="compositionally biased region" description="Polar residues" evidence="1">
    <location>
        <begin position="877"/>
        <end position="887"/>
    </location>
</feature>
<organism evidence="2 3">
    <name type="scientific">Microbulbifer bruguierae</name>
    <dbReference type="NCBI Taxonomy" id="3029061"/>
    <lineage>
        <taxon>Bacteria</taxon>
        <taxon>Pseudomonadati</taxon>
        <taxon>Pseudomonadota</taxon>
        <taxon>Gammaproteobacteria</taxon>
        <taxon>Cellvibrionales</taxon>
        <taxon>Microbulbiferaceae</taxon>
        <taxon>Microbulbifer</taxon>
    </lineage>
</organism>
<sequence>MRILASLSLLLLPFACVFGASDLFMDRVQSKGFFGKNIGYMAFRHKDNYAYPVTLSTGEKAIISGSTDLIHAGMNHLVLIRFNNSDHSYYIDKTSKFFPGYFNDLKLFHIVQEGKTEQRLFAINAVDTHLSEGTVDDGSLMEFDIETLKLKNTFKVNDPGYAVYFESLHFSDIDNDGKEDLILQSGLTIWVLDPNDWNNYRKIDDLTSGFREFKDTTSTFFTLGDADNDGQNEIIFSDGSTFSLGKNDKAIFKGKFPVDPVLNERRIVIEDIDGDQQNEVLFQDVTDSPADTINIFNGKDFSAKLSIKTGLNTLSFILHDIEGDGQKELFLTHLYGGVRSYDTATGSLIFEYVDNDSGGSGMIIEDLDGDGQRELLFGEGQNSSARYRYLVYDLITHEKKWESREANPPYRVISHESTSNELVVSSASRDGSNFKVGYVFVLDSETLREKHRFDLEEIFADEYVASTGSDAALFDDLDNDGNNELIVTRTATYEGTKVAIIDPQTSELLHDHTLEPFVQVIPNNETFPISLLKAQDINNDGVKEFLLGTHRIGTSAGSPGFFIQDSQSGEILYQFNTGSSPTTFDSVYDVELLPSKDGKQPEIFFLTSGALYKISNLNTAPQLLVNGGISAIAPVSIDGSAQLLAGSSDGYLYRIDLENNEIEQLAQICTRKRHAEEERDLVDDLIPIFSDQTETGKILFTCRESIGVYDLKTNHSDWTTTTDKYITLSPAAYRLREGKFSFFFGSITGVDVYTDFDPDNDGLGNLLDSDDDGDGYLDIVDDYPLDGSRWKLEDFDADGLSDEVDPDDDNDGVNDDQDTFPKDATESVDSDDDGIGNNADEDDDNDGMDDEWELSYGLDPLNPADASGDPDGDGASNLSEYQANTDPLSAPPPPAKVPDQESSGSQKGSGGAINWPLLILLALLYGSRRQFFAQRAG</sequence>
<dbReference type="SUPFAM" id="SSF50969">
    <property type="entry name" value="YVTN repeat-like/Quinoprotein amine dehydrogenase"/>
    <property type="match status" value="1"/>
</dbReference>
<evidence type="ECO:0000313" key="2">
    <source>
        <dbReference type="EMBL" id="WGL15349.1"/>
    </source>
</evidence>
<dbReference type="RefSeq" id="WP_280318095.1">
    <property type="nucleotide sequence ID" value="NZ_CP118605.1"/>
</dbReference>
<feature type="compositionally biased region" description="Low complexity" evidence="1">
    <location>
        <begin position="863"/>
        <end position="876"/>
    </location>
</feature>
<dbReference type="InterPro" id="IPR028974">
    <property type="entry name" value="TSP_type-3_rpt"/>
</dbReference>
<gene>
    <name evidence="2" type="ORF">PVT68_11275</name>
</gene>